<evidence type="ECO:0000313" key="1">
    <source>
        <dbReference type="EMBL" id="KAF7832411.1"/>
    </source>
</evidence>
<gene>
    <name evidence="1" type="ORF">G2W53_014744</name>
</gene>
<accession>A0A835C6W7</accession>
<name>A0A835C6W7_9FABA</name>
<dbReference type="AlphaFoldDB" id="A0A835C6W7"/>
<dbReference type="OrthoDB" id="1938885at2759"/>
<proteinExistence type="predicted"/>
<comment type="caution">
    <text evidence="1">The sequence shown here is derived from an EMBL/GenBank/DDBJ whole genome shotgun (WGS) entry which is preliminary data.</text>
</comment>
<evidence type="ECO:0000313" key="2">
    <source>
        <dbReference type="Proteomes" id="UP000634136"/>
    </source>
</evidence>
<dbReference type="PANTHER" id="PTHR48205:SF1">
    <property type="entry name" value="OS01G0742766 PROTEIN"/>
    <property type="match status" value="1"/>
</dbReference>
<sequence>MHSTELTKPSSIRESRVRLFPHLRKVQFSVLASETKRRKIPQPLSRRCKERQSININSSKWTADSCDESSGINLRIEHTKNFAVAQAQQDGCSGNYSIFDSPFANFLVPVISTRAE</sequence>
<protein>
    <submittedName>
        <fullName evidence="1">Uncharacterized protein</fullName>
    </submittedName>
</protein>
<organism evidence="1 2">
    <name type="scientific">Senna tora</name>
    <dbReference type="NCBI Taxonomy" id="362788"/>
    <lineage>
        <taxon>Eukaryota</taxon>
        <taxon>Viridiplantae</taxon>
        <taxon>Streptophyta</taxon>
        <taxon>Embryophyta</taxon>
        <taxon>Tracheophyta</taxon>
        <taxon>Spermatophyta</taxon>
        <taxon>Magnoliopsida</taxon>
        <taxon>eudicotyledons</taxon>
        <taxon>Gunneridae</taxon>
        <taxon>Pentapetalae</taxon>
        <taxon>rosids</taxon>
        <taxon>fabids</taxon>
        <taxon>Fabales</taxon>
        <taxon>Fabaceae</taxon>
        <taxon>Caesalpinioideae</taxon>
        <taxon>Cassia clade</taxon>
        <taxon>Senna</taxon>
    </lineage>
</organism>
<dbReference type="Proteomes" id="UP000634136">
    <property type="component" value="Unassembled WGS sequence"/>
</dbReference>
<dbReference type="PANTHER" id="PTHR48205">
    <property type="entry name" value="OS01G0742766 PROTEIN"/>
    <property type="match status" value="1"/>
</dbReference>
<reference evidence="1" key="1">
    <citation type="submission" date="2020-09" db="EMBL/GenBank/DDBJ databases">
        <title>Genome-Enabled Discovery of Anthraquinone Biosynthesis in Senna tora.</title>
        <authorList>
            <person name="Kang S.-H."/>
            <person name="Pandey R.P."/>
            <person name="Lee C.-M."/>
            <person name="Sim J.-S."/>
            <person name="Jeong J.-T."/>
            <person name="Choi B.-S."/>
            <person name="Jung M."/>
            <person name="Ginzburg D."/>
            <person name="Zhao K."/>
            <person name="Won S.Y."/>
            <person name="Oh T.-J."/>
            <person name="Yu Y."/>
            <person name="Kim N.-H."/>
            <person name="Lee O.R."/>
            <person name="Lee T.-H."/>
            <person name="Bashyal P."/>
            <person name="Kim T.-S."/>
            <person name="Lee W.-H."/>
            <person name="Kawkins C."/>
            <person name="Kim C.-K."/>
            <person name="Kim J.S."/>
            <person name="Ahn B.O."/>
            <person name="Rhee S.Y."/>
            <person name="Sohng J.K."/>
        </authorList>
    </citation>
    <scope>NUCLEOTIDE SEQUENCE</scope>
    <source>
        <tissue evidence="1">Leaf</tissue>
    </source>
</reference>
<dbReference type="EMBL" id="JAAIUW010000005">
    <property type="protein sequence ID" value="KAF7832411.1"/>
    <property type="molecule type" value="Genomic_DNA"/>
</dbReference>
<keyword evidence="2" id="KW-1185">Reference proteome</keyword>